<dbReference type="Proteomes" id="UP000430222">
    <property type="component" value="Unassembled WGS sequence"/>
</dbReference>
<feature type="binding site" evidence="9">
    <location>
        <begin position="41"/>
        <end position="45"/>
    </location>
    <ligand>
        <name>4-amino-2-methyl-5-(diphosphooxymethyl)pyrimidine</name>
        <dbReference type="ChEBI" id="CHEBI:57841"/>
    </ligand>
</feature>
<feature type="domain" description="Thiamine phosphate synthase/TenI" evidence="10">
    <location>
        <begin position="12"/>
        <end position="211"/>
    </location>
</feature>
<comment type="pathway">
    <text evidence="1 9">Cofactor biosynthesis; thiamine diphosphate biosynthesis; thiamine phosphate from 4-amino-2-methyl-5-diphosphomethylpyrimidine and 4-methyl-5-(2-phosphoethyl)-thiazole: step 1/1.</text>
</comment>
<dbReference type="InterPro" id="IPR013785">
    <property type="entry name" value="Aldolase_TIM"/>
</dbReference>
<dbReference type="UniPathway" id="UPA00060">
    <property type="reaction ID" value="UER00141"/>
</dbReference>
<dbReference type="AlphaFoldDB" id="A0A6I2UUN4"/>
<keyword evidence="5 9" id="KW-0784">Thiamine biosynthesis</keyword>
<keyword evidence="3 9" id="KW-0479">Metal-binding</keyword>
<dbReference type="SUPFAM" id="SSF51391">
    <property type="entry name" value="Thiamin phosphate synthase"/>
    <property type="match status" value="1"/>
</dbReference>
<comment type="cofactor">
    <cofactor evidence="9">
        <name>Mg(2+)</name>
        <dbReference type="ChEBI" id="CHEBI:18420"/>
    </cofactor>
    <text evidence="9">Binds 1 Mg(2+) ion per subunit.</text>
</comment>
<dbReference type="Gene3D" id="3.20.20.70">
    <property type="entry name" value="Aldolase class I"/>
    <property type="match status" value="1"/>
</dbReference>
<dbReference type="PANTHER" id="PTHR20857">
    <property type="entry name" value="THIAMINE-PHOSPHATE PYROPHOSPHORYLASE"/>
    <property type="match status" value="1"/>
</dbReference>
<feature type="binding site" evidence="9">
    <location>
        <position position="121"/>
    </location>
    <ligand>
        <name>4-amino-2-methyl-5-(diphosphooxymethyl)pyrimidine</name>
        <dbReference type="ChEBI" id="CHEBI:57841"/>
    </ligand>
</feature>
<evidence type="ECO:0000259" key="10">
    <source>
        <dbReference type="Pfam" id="PF02581"/>
    </source>
</evidence>
<dbReference type="GO" id="GO:0004789">
    <property type="term" value="F:thiamine-phosphate diphosphorylase activity"/>
    <property type="evidence" value="ECO:0007669"/>
    <property type="project" value="UniProtKB-UniRule"/>
</dbReference>
<dbReference type="InterPro" id="IPR022998">
    <property type="entry name" value="ThiamineP_synth_TenI"/>
</dbReference>
<feature type="binding site" evidence="9">
    <location>
        <position position="77"/>
    </location>
    <ligand>
        <name>4-amino-2-methyl-5-(diphosphooxymethyl)pyrimidine</name>
        <dbReference type="ChEBI" id="CHEBI:57841"/>
    </ligand>
</feature>
<comment type="similarity">
    <text evidence="9">Belongs to the thiamine-phosphate synthase family.</text>
</comment>
<dbReference type="GO" id="GO:0000287">
    <property type="term" value="F:magnesium ion binding"/>
    <property type="evidence" value="ECO:0007669"/>
    <property type="project" value="UniProtKB-UniRule"/>
</dbReference>
<reference evidence="11 12" key="1">
    <citation type="submission" date="2019-08" db="EMBL/GenBank/DDBJ databases">
        <title>In-depth cultivation of the pig gut microbiome towards novel bacterial diversity and tailored functional studies.</title>
        <authorList>
            <person name="Wylensek D."/>
            <person name="Hitch T.C.A."/>
            <person name="Clavel T."/>
        </authorList>
    </citation>
    <scope>NUCLEOTIDE SEQUENCE [LARGE SCALE GENOMIC DNA]</scope>
    <source>
        <strain evidence="12">WCA-380-WT-3B3</strain>
    </source>
</reference>
<protein>
    <recommendedName>
        <fullName evidence="9">Thiamine-phosphate synthase</fullName>
        <shortName evidence="9">TP synthase</shortName>
        <shortName evidence="9">TPS</shortName>
        <ecNumber evidence="9">2.5.1.3</ecNumber>
    </recommendedName>
    <alternativeName>
        <fullName evidence="9">Thiamine-phosphate pyrophosphorylase</fullName>
        <shortName evidence="9">TMP pyrophosphorylase</shortName>
        <shortName evidence="9">TMP-PPase</shortName>
    </alternativeName>
</protein>
<evidence type="ECO:0000256" key="6">
    <source>
        <dbReference type="ARBA" id="ARBA00047334"/>
    </source>
</evidence>
<comment type="catalytic activity">
    <reaction evidence="7 9">
        <text>2-(2-carboxy-4-methylthiazol-5-yl)ethyl phosphate + 4-amino-2-methyl-5-(diphosphooxymethyl)pyrimidine + 2 H(+) = thiamine phosphate + CO2 + diphosphate</text>
        <dbReference type="Rhea" id="RHEA:47848"/>
        <dbReference type="ChEBI" id="CHEBI:15378"/>
        <dbReference type="ChEBI" id="CHEBI:16526"/>
        <dbReference type="ChEBI" id="CHEBI:33019"/>
        <dbReference type="ChEBI" id="CHEBI:37575"/>
        <dbReference type="ChEBI" id="CHEBI:57841"/>
        <dbReference type="ChEBI" id="CHEBI:62890"/>
        <dbReference type="EC" id="2.5.1.3"/>
    </reaction>
</comment>
<evidence type="ECO:0000256" key="5">
    <source>
        <dbReference type="ARBA" id="ARBA00022977"/>
    </source>
</evidence>
<dbReference type="GO" id="GO:0009228">
    <property type="term" value="P:thiamine biosynthetic process"/>
    <property type="evidence" value="ECO:0007669"/>
    <property type="project" value="UniProtKB-KW"/>
</dbReference>
<gene>
    <name evidence="9" type="primary">thiE</name>
    <name evidence="11" type="ORF">FYJ78_02070</name>
</gene>
<proteinExistence type="inferred from homology"/>
<dbReference type="EC" id="2.5.1.3" evidence="9"/>
<comment type="caution">
    <text evidence="11">The sequence shown here is derived from an EMBL/GenBank/DDBJ whole genome shotgun (WGS) entry which is preliminary data.</text>
</comment>
<dbReference type="PANTHER" id="PTHR20857:SF15">
    <property type="entry name" value="THIAMINE-PHOSPHATE SYNTHASE"/>
    <property type="match status" value="1"/>
</dbReference>
<evidence type="ECO:0000256" key="8">
    <source>
        <dbReference type="ARBA" id="ARBA00047883"/>
    </source>
</evidence>
<evidence type="ECO:0000256" key="7">
    <source>
        <dbReference type="ARBA" id="ARBA00047851"/>
    </source>
</evidence>
<evidence type="ECO:0000256" key="1">
    <source>
        <dbReference type="ARBA" id="ARBA00005165"/>
    </source>
</evidence>
<dbReference type="InterPro" id="IPR036206">
    <property type="entry name" value="ThiamineP_synth_sf"/>
</dbReference>
<feature type="binding site" evidence="9">
    <location>
        <position position="78"/>
    </location>
    <ligand>
        <name>Mg(2+)</name>
        <dbReference type="ChEBI" id="CHEBI:18420"/>
    </ligand>
</feature>
<feature type="binding site" evidence="9">
    <location>
        <begin position="150"/>
        <end position="152"/>
    </location>
    <ligand>
        <name>2-[(2R,5Z)-2-carboxy-4-methylthiazol-5(2H)-ylidene]ethyl phosphate</name>
        <dbReference type="ChEBI" id="CHEBI:62899"/>
    </ligand>
</feature>
<accession>A0A6I2UUN4</accession>
<dbReference type="InterPro" id="IPR034291">
    <property type="entry name" value="TMP_synthase"/>
</dbReference>
<dbReference type="CDD" id="cd00564">
    <property type="entry name" value="TMP_TenI"/>
    <property type="match status" value="1"/>
</dbReference>
<keyword evidence="2 9" id="KW-0808">Transferase</keyword>
<comment type="catalytic activity">
    <reaction evidence="8 9">
        <text>2-[(2R,5Z)-2-carboxy-4-methylthiazol-5(2H)-ylidene]ethyl phosphate + 4-amino-2-methyl-5-(diphosphooxymethyl)pyrimidine + 2 H(+) = thiamine phosphate + CO2 + diphosphate</text>
        <dbReference type="Rhea" id="RHEA:47844"/>
        <dbReference type="ChEBI" id="CHEBI:15378"/>
        <dbReference type="ChEBI" id="CHEBI:16526"/>
        <dbReference type="ChEBI" id="CHEBI:33019"/>
        <dbReference type="ChEBI" id="CHEBI:37575"/>
        <dbReference type="ChEBI" id="CHEBI:57841"/>
        <dbReference type="ChEBI" id="CHEBI:62899"/>
        <dbReference type="EC" id="2.5.1.3"/>
    </reaction>
</comment>
<sequence>MNMRSVLDISAYLIVGPENTKGRPVPEIVRSAVENGFTCVQLRSKTASAREMLRLCAQTADLLTSLGKSDEVALLVDDRLDIVLAAREAGIKVDGVHVGQKDIPASVCRKLLGPEAVIGLSARADALIDYVTHCDTKDMDYFGAGPLHATPSKPEAGRTPDGRMVTRSLDELTQLHRVSPLPVVVGGGVKAADLPALKACGVEGFFVISAIAGADDPAAAAHRMTSLWRRCPSHSKIKSKG</sequence>
<dbReference type="HAMAP" id="MF_00097">
    <property type="entry name" value="TMP_synthase"/>
    <property type="match status" value="1"/>
</dbReference>
<evidence type="ECO:0000256" key="4">
    <source>
        <dbReference type="ARBA" id="ARBA00022842"/>
    </source>
</evidence>
<dbReference type="GO" id="GO:0009229">
    <property type="term" value="P:thiamine diphosphate biosynthetic process"/>
    <property type="evidence" value="ECO:0007669"/>
    <property type="project" value="UniProtKB-UniRule"/>
</dbReference>
<feature type="binding site" evidence="9">
    <location>
        <position position="102"/>
    </location>
    <ligand>
        <name>Mg(2+)</name>
        <dbReference type="ChEBI" id="CHEBI:18420"/>
    </ligand>
</feature>
<feature type="binding site" evidence="9">
    <location>
        <begin position="208"/>
        <end position="209"/>
    </location>
    <ligand>
        <name>2-[(2R,5Z)-2-carboxy-4-methylthiazol-5(2H)-ylidene]ethyl phosphate</name>
        <dbReference type="ChEBI" id="CHEBI:62899"/>
    </ligand>
</feature>
<keyword evidence="12" id="KW-1185">Reference proteome</keyword>
<dbReference type="RefSeq" id="WP_154619727.1">
    <property type="nucleotide sequence ID" value="NZ_JBQHVT010000004.1"/>
</dbReference>
<evidence type="ECO:0000313" key="11">
    <source>
        <dbReference type="EMBL" id="MSV23989.1"/>
    </source>
</evidence>
<evidence type="ECO:0000313" key="12">
    <source>
        <dbReference type="Proteomes" id="UP000430222"/>
    </source>
</evidence>
<evidence type="ECO:0000256" key="3">
    <source>
        <dbReference type="ARBA" id="ARBA00022723"/>
    </source>
</evidence>
<dbReference type="EMBL" id="VUNL01000002">
    <property type="protein sequence ID" value="MSV23989.1"/>
    <property type="molecule type" value="Genomic_DNA"/>
</dbReference>
<feature type="binding site" evidence="9">
    <location>
        <position position="153"/>
    </location>
    <ligand>
        <name>4-amino-2-methyl-5-(diphosphooxymethyl)pyrimidine</name>
        <dbReference type="ChEBI" id="CHEBI:57841"/>
    </ligand>
</feature>
<name>A0A6I2UUN4_9FIRM</name>
<evidence type="ECO:0000256" key="9">
    <source>
        <dbReference type="HAMAP-Rule" id="MF_00097"/>
    </source>
</evidence>
<evidence type="ECO:0000256" key="2">
    <source>
        <dbReference type="ARBA" id="ARBA00022679"/>
    </source>
</evidence>
<keyword evidence="4 9" id="KW-0460">Magnesium</keyword>
<organism evidence="11 12">
    <name type="scientific">Selenomonas montiformis</name>
    <dbReference type="NCBI Taxonomy" id="2652285"/>
    <lineage>
        <taxon>Bacteria</taxon>
        <taxon>Bacillati</taxon>
        <taxon>Bacillota</taxon>
        <taxon>Negativicutes</taxon>
        <taxon>Selenomonadales</taxon>
        <taxon>Selenomonadaceae</taxon>
        <taxon>Selenomonas</taxon>
    </lineage>
</organism>
<dbReference type="Pfam" id="PF02581">
    <property type="entry name" value="TMP-TENI"/>
    <property type="match status" value="1"/>
</dbReference>
<dbReference type="GO" id="GO:0005737">
    <property type="term" value="C:cytoplasm"/>
    <property type="evidence" value="ECO:0007669"/>
    <property type="project" value="TreeGrafter"/>
</dbReference>
<comment type="catalytic activity">
    <reaction evidence="6 9">
        <text>4-methyl-5-(2-phosphooxyethyl)-thiazole + 4-amino-2-methyl-5-(diphosphooxymethyl)pyrimidine + H(+) = thiamine phosphate + diphosphate</text>
        <dbReference type="Rhea" id="RHEA:22328"/>
        <dbReference type="ChEBI" id="CHEBI:15378"/>
        <dbReference type="ChEBI" id="CHEBI:33019"/>
        <dbReference type="ChEBI" id="CHEBI:37575"/>
        <dbReference type="ChEBI" id="CHEBI:57841"/>
        <dbReference type="ChEBI" id="CHEBI:58296"/>
        <dbReference type="EC" id="2.5.1.3"/>
    </reaction>
</comment>
<feature type="binding site" evidence="9">
    <location>
        <position position="188"/>
    </location>
    <ligand>
        <name>2-[(2R,5Z)-2-carboxy-4-methylthiazol-5(2H)-ylidene]ethyl phosphate</name>
        <dbReference type="ChEBI" id="CHEBI:62899"/>
    </ligand>
</feature>
<comment type="function">
    <text evidence="9">Condenses 4-methyl-5-(beta-hydroxyethyl)thiazole monophosphate (THZ-P) and 2-methyl-4-amino-5-hydroxymethyl pyrimidine pyrophosphate (HMP-PP) to form thiamine monophosphate (TMP).</text>
</comment>